<gene>
    <name evidence="2" type="ORF">TR51_06475</name>
</gene>
<dbReference type="OrthoDB" id="9997889at2"/>
<protein>
    <submittedName>
        <fullName evidence="2">Uncharacterized protein</fullName>
    </submittedName>
</protein>
<dbReference type="Proteomes" id="UP000032066">
    <property type="component" value="Unassembled WGS sequence"/>
</dbReference>
<keyword evidence="3" id="KW-1185">Reference proteome</keyword>
<feature type="region of interest" description="Disordered" evidence="1">
    <location>
        <begin position="76"/>
        <end position="95"/>
    </location>
</feature>
<dbReference type="RefSeq" id="WP_043908757.1">
    <property type="nucleotide sequence ID" value="NZ_JXZB01000001.1"/>
</dbReference>
<reference evidence="2 3" key="1">
    <citation type="submission" date="2015-02" db="EMBL/GenBank/DDBJ databases">
        <title>Draft genome sequence of Kitasatospora griseola MF730-N6, a bafilomycin, terpentecin and satosporin producer.</title>
        <authorList>
            <person name="Arens J.C."/>
            <person name="Haltli B."/>
            <person name="Kerr R.G."/>
        </authorList>
    </citation>
    <scope>NUCLEOTIDE SEQUENCE [LARGE SCALE GENOMIC DNA]</scope>
    <source>
        <strain evidence="2 3">MF730-N6</strain>
    </source>
</reference>
<organism evidence="2 3">
    <name type="scientific">Kitasatospora griseola</name>
    <name type="common">Streptomyces griseolosporeus</name>
    <dbReference type="NCBI Taxonomy" id="2064"/>
    <lineage>
        <taxon>Bacteria</taxon>
        <taxon>Bacillati</taxon>
        <taxon>Actinomycetota</taxon>
        <taxon>Actinomycetes</taxon>
        <taxon>Kitasatosporales</taxon>
        <taxon>Streptomycetaceae</taxon>
        <taxon>Kitasatospora</taxon>
    </lineage>
</organism>
<dbReference type="AlphaFoldDB" id="A0A0D0NFF0"/>
<evidence type="ECO:0000256" key="1">
    <source>
        <dbReference type="SAM" id="MobiDB-lite"/>
    </source>
</evidence>
<evidence type="ECO:0000313" key="3">
    <source>
        <dbReference type="Proteomes" id="UP000032066"/>
    </source>
</evidence>
<evidence type="ECO:0000313" key="2">
    <source>
        <dbReference type="EMBL" id="KIQ67030.1"/>
    </source>
</evidence>
<dbReference type="EMBL" id="JXZB01000001">
    <property type="protein sequence ID" value="KIQ67030.1"/>
    <property type="molecule type" value="Genomic_DNA"/>
</dbReference>
<name>A0A0D0NFF0_KITGR</name>
<sequence>MNTMPISPDDIPPQITALADTAPYWINPRSTPALLAHYWPAIEQHIREQVAQEIERRICTWKGMGDMAEATNEAFRQSARIARGTNEPATEETPR</sequence>
<comment type="caution">
    <text evidence="2">The sequence shown here is derived from an EMBL/GenBank/DDBJ whole genome shotgun (WGS) entry which is preliminary data.</text>
</comment>
<dbReference type="PATRIC" id="fig|2064.6.peg.1422"/>
<dbReference type="STRING" id="2064.TR51_06475"/>
<accession>A0A0D0NFF0</accession>
<proteinExistence type="predicted"/>